<accession>A0A540VGR1</accession>
<name>A0A540VGR1_9CHLR</name>
<protein>
    <submittedName>
        <fullName evidence="4">Carbohydrate kinase family protein</fullName>
    </submittedName>
</protein>
<dbReference type="AlphaFoldDB" id="A0A540VGR1"/>
<organism evidence="4 5">
    <name type="scientific">Litorilinea aerophila</name>
    <dbReference type="NCBI Taxonomy" id="1204385"/>
    <lineage>
        <taxon>Bacteria</taxon>
        <taxon>Bacillati</taxon>
        <taxon>Chloroflexota</taxon>
        <taxon>Caldilineae</taxon>
        <taxon>Caldilineales</taxon>
        <taxon>Caldilineaceae</taxon>
        <taxon>Litorilinea</taxon>
    </lineage>
</organism>
<dbReference type="Pfam" id="PF00294">
    <property type="entry name" value="PfkB"/>
    <property type="match status" value="1"/>
</dbReference>
<feature type="domain" description="Carbohydrate kinase PfkB" evidence="3">
    <location>
        <begin position="43"/>
        <end position="299"/>
    </location>
</feature>
<gene>
    <name evidence="4" type="ORF">FKZ61_09375</name>
</gene>
<evidence type="ECO:0000256" key="2">
    <source>
        <dbReference type="ARBA" id="ARBA00022777"/>
    </source>
</evidence>
<dbReference type="PANTHER" id="PTHR10584:SF166">
    <property type="entry name" value="RIBOKINASE"/>
    <property type="match status" value="1"/>
</dbReference>
<evidence type="ECO:0000256" key="1">
    <source>
        <dbReference type="ARBA" id="ARBA00022679"/>
    </source>
</evidence>
<proteinExistence type="predicted"/>
<dbReference type="EMBL" id="VIGC01000010">
    <property type="protein sequence ID" value="TQE95947.1"/>
    <property type="molecule type" value="Genomic_DNA"/>
</dbReference>
<sequence>MTSMFVTVGNITLDLFISGLEKVPAFGGDEFTADNLTFCDEPLTMVLGGNGAISAYVLARLGALATPCGAIGQDQAGDIVAAWLTAAGVDMEGLRRTDEVATATTTVITDRALNRVAFHHPGASHWYAPEALPMRLVAQADVLLVSSYPLLPRWRPDGFAQILRQARRTGTITALDIGPAIGQAAQLEELRPLLPHVNYLLCNGHELAVCTGAKTLKEGVMALLEAGAQHVVVKRGAQGAVLVDRSGSHLVSPGFAVEARFTVGAGDAFNAGLLYGVDKGWTPARALRFANAVAALVVAGARGALGAPSLLQVESFLARHAQGSDR</sequence>
<evidence type="ECO:0000313" key="4">
    <source>
        <dbReference type="EMBL" id="TQE95947.1"/>
    </source>
</evidence>
<dbReference type="Gene3D" id="3.40.1190.20">
    <property type="match status" value="1"/>
</dbReference>
<comment type="caution">
    <text evidence="4">The sequence shown here is derived from an EMBL/GenBank/DDBJ whole genome shotgun (WGS) entry which is preliminary data.</text>
</comment>
<keyword evidence="1" id="KW-0808">Transferase</keyword>
<evidence type="ECO:0000313" key="5">
    <source>
        <dbReference type="Proteomes" id="UP000317371"/>
    </source>
</evidence>
<dbReference type="Proteomes" id="UP000317371">
    <property type="component" value="Unassembled WGS sequence"/>
</dbReference>
<reference evidence="4 5" key="1">
    <citation type="submission" date="2019-06" db="EMBL/GenBank/DDBJ databases">
        <title>Genome sequence of Litorilinea aerophila BAA-2444.</title>
        <authorList>
            <person name="Maclea K.S."/>
            <person name="Maurais E.G."/>
            <person name="Iannazzi L.C."/>
        </authorList>
    </citation>
    <scope>NUCLEOTIDE SEQUENCE [LARGE SCALE GENOMIC DNA]</scope>
    <source>
        <strain evidence="4 5">ATCC BAA-2444</strain>
    </source>
</reference>
<dbReference type="OrthoDB" id="9813569at2"/>
<dbReference type="InterPro" id="IPR011611">
    <property type="entry name" value="PfkB_dom"/>
</dbReference>
<dbReference type="PANTHER" id="PTHR10584">
    <property type="entry name" value="SUGAR KINASE"/>
    <property type="match status" value="1"/>
</dbReference>
<keyword evidence="2 4" id="KW-0418">Kinase</keyword>
<keyword evidence="5" id="KW-1185">Reference proteome</keyword>
<dbReference type="GO" id="GO:0005829">
    <property type="term" value="C:cytosol"/>
    <property type="evidence" value="ECO:0007669"/>
    <property type="project" value="TreeGrafter"/>
</dbReference>
<dbReference type="InterPro" id="IPR029056">
    <property type="entry name" value="Ribokinase-like"/>
</dbReference>
<dbReference type="GO" id="GO:0016301">
    <property type="term" value="F:kinase activity"/>
    <property type="evidence" value="ECO:0007669"/>
    <property type="project" value="UniProtKB-KW"/>
</dbReference>
<dbReference type="SUPFAM" id="SSF53613">
    <property type="entry name" value="Ribokinase-like"/>
    <property type="match status" value="1"/>
</dbReference>
<evidence type="ECO:0000259" key="3">
    <source>
        <dbReference type="Pfam" id="PF00294"/>
    </source>
</evidence>
<dbReference type="InParanoid" id="A0A540VGR1"/>